<evidence type="ECO:0000256" key="8">
    <source>
        <dbReference type="PIRSR" id="PIRSR005604-2"/>
    </source>
</evidence>
<name>A0ABD2SNR4_9SOLN</name>
<feature type="active site" description="Proton donor" evidence="7">
    <location>
        <position position="127"/>
    </location>
</feature>
<evidence type="ECO:0000256" key="3">
    <source>
        <dbReference type="ARBA" id="ARBA00023157"/>
    </source>
</evidence>
<dbReference type="InterPro" id="IPR013320">
    <property type="entry name" value="ConA-like_dom_sf"/>
</dbReference>
<evidence type="ECO:0000256" key="9">
    <source>
        <dbReference type="RuleBase" id="RU361120"/>
    </source>
</evidence>
<dbReference type="InterPro" id="IPR008264">
    <property type="entry name" value="Beta_glucanase"/>
</dbReference>
<evidence type="ECO:0000313" key="12">
    <source>
        <dbReference type="Proteomes" id="UP001627284"/>
    </source>
</evidence>
<accession>A0ABD2SNR4</accession>
<keyword evidence="9" id="KW-0961">Cell wall biogenesis/degradation</keyword>
<keyword evidence="12" id="KW-1185">Reference proteome</keyword>
<dbReference type="SUPFAM" id="SSF49899">
    <property type="entry name" value="Concanavalin A-like lectins/glucanases"/>
    <property type="match status" value="1"/>
</dbReference>
<dbReference type="Pfam" id="PF00722">
    <property type="entry name" value="Glyco_hydro_16"/>
    <property type="match status" value="1"/>
</dbReference>
<dbReference type="InterPro" id="IPR000757">
    <property type="entry name" value="Beta-glucanase-like"/>
</dbReference>
<dbReference type="EMBL" id="JBJKTR010000014">
    <property type="protein sequence ID" value="KAL3345523.1"/>
    <property type="molecule type" value="Genomic_DNA"/>
</dbReference>
<dbReference type="PROSITE" id="PS51762">
    <property type="entry name" value="GH16_2"/>
    <property type="match status" value="1"/>
</dbReference>
<protein>
    <recommendedName>
        <fullName evidence="9">Xyloglucan endotransglucosylase/hydrolase</fullName>
        <ecNumber evidence="9">2.4.1.207</ecNumber>
    </recommendedName>
</protein>
<reference evidence="11 12" key="1">
    <citation type="submission" date="2024-05" db="EMBL/GenBank/DDBJ databases">
        <title>De novo assembly of an allotetraploid wild potato.</title>
        <authorList>
            <person name="Hosaka A.J."/>
        </authorList>
    </citation>
    <scope>NUCLEOTIDE SEQUENCE [LARGE SCALE GENOMIC DNA]</scope>
    <source>
        <tissue evidence="11">Young leaves</tissue>
    </source>
</reference>
<keyword evidence="3" id="KW-1015">Disulfide bond</keyword>
<dbReference type="GO" id="GO:0048046">
    <property type="term" value="C:apoplast"/>
    <property type="evidence" value="ECO:0007669"/>
    <property type="project" value="UniProtKB-SubCell"/>
</dbReference>
<feature type="glycosylation site" description="N-linked (GlcNAc...) asparagine" evidence="8">
    <location>
        <position position="131"/>
    </location>
</feature>
<evidence type="ECO:0000313" key="11">
    <source>
        <dbReference type="EMBL" id="KAL3345523.1"/>
    </source>
</evidence>
<dbReference type="CDD" id="cd02176">
    <property type="entry name" value="GH16_XET"/>
    <property type="match status" value="1"/>
</dbReference>
<keyword evidence="9" id="KW-0052">Apoplast</keyword>
<keyword evidence="2 9" id="KW-0378">Hydrolase</keyword>
<sequence length="311" mass="35892">AYLHSKGKKNKNSMESSASSMAHVFLILSVMFTLFSSSNGVVKGAFEENFSKSCPGTHFKTSKDGQIWYLTLDQVSDCGFITKQSYRFGWYSTKLKLVGGDSAGVVTAFYMCSEVEAGPLRDEIDFEFLGNRTGQPYLIQTNVYNNGSGGREMRHQLWFDPTLDFHTYSILWNSHQIVFFVDQVPIRVYKNANHTNNFFPAQRPMYVFSSIWNADNWATRGGLDKINWKNAPFVASYKDFTIDACPWKNPYPACASSTTQHWWDQNNAWHLSSKEKIDYAWVQRNFVVYNYCQDTVRNKYKPQECWLNPLD</sequence>
<dbReference type="InterPro" id="IPR010713">
    <property type="entry name" value="XET_C"/>
</dbReference>
<dbReference type="Gene3D" id="2.60.120.200">
    <property type="match status" value="1"/>
</dbReference>
<dbReference type="PROSITE" id="PS01034">
    <property type="entry name" value="GH16_1"/>
    <property type="match status" value="1"/>
</dbReference>
<keyword evidence="4" id="KW-0325">Glycoprotein</keyword>
<dbReference type="GO" id="GO:0071555">
    <property type="term" value="P:cell wall organization"/>
    <property type="evidence" value="ECO:0007669"/>
    <property type="project" value="UniProtKB-KW"/>
</dbReference>
<keyword evidence="9" id="KW-0134">Cell wall</keyword>
<evidence type="ECO:0000256" key="1">
    <source>
        <dbReference type="ARBA" id="ARBA00022679"/>
    </source>
</evidence>
<comment type="function">
    <text evidence="9">Catalyzes xyloglucan endohydrolysis (XEH) and/or endotransglycosylation (XET). Cleaves and religates xyloglucan polymers, an essential constituent of the primary cell wall, and thereby participates in cell wall construction of growing tissues.</text>
</comment>
<dbReference type="FunFam" id="2.60.120.200:FF:000025">
    <property type="entry name" value="Xyloglucan endotransglucosylase/hydrolase"/>
    <property type="match status" value="1"/>
</dbReference>
<proteinExistence type="inferred from homology"/>
<dbReference type="AlphaFoldDB" id="A0ABD2SNR4"/>
<evidence type="ECO:0000256" key="7">
    <source>
        <dbReference type="PIRSR" id="PIRSR005604-1"/>
    </source>
</evidence>
<keyword evidence="1 9" id="KW-0808">Transferase</keyword>
<dbReference type="GO" id="GO:0016798">
    <property type="term" value="F:hydrolase activity, acting on glycosyl bonds"/>
    <property type="evidence" value="ECO:0007669"/>
    <property type="project" value="UniProtKB-KW"/>
</dbReference>
<dbReference type="EC" id="2.4.1.207" evidence="9"/>
<dbReference type="Pfam" id="PF06955">
    <property type="entry name" value="XET_C"/>
    <property type="match status" value="1"/>
</dbReference>
<dbReference type="PRINTS" id="PR00737">
    <property type="entry name" value="GLHYDRLASE16"/>
</dbReference>
<keyword evidence="9" id="KW-0964">Secreted</keyword>
<keyword evidence="5 9" id="KW-0326">Glycosidase</keyword>
<dbReference type="InterPro" id="IPR008263">
    <property type="entry name" value="GH16_AS"/>
</dbReference>
<evidence type="ECO:0000256" key="4">
    <source>
        <dbReference type="ARBA" id="ARBA00023180"/>
    </source>
</evidence>
<comment type="similarity">
    <text evidence="6">Belongs to the glycosyl hydrolase 16 family. XTH group 1 subfamily.</text>
</comment>
<comment type="caution">
    <text evidence="11">The sequence shown here is derived from an EMBL/GenBank/DDBJ whole genome shotgun (WGS) entry which is preliminary data.</text>
</comment>
<feature type="domain" description="GH16" evidence="10">
    <location>
        <begin position="3"/>
        <end position="237"/>
    </location>
</feature>
<feature type="active site" description="Nucleophile" evidence="7">
    <location>
        <position position="123"/>
    </location>
</feature>
<dbReference type="InterPro" id="IPR016455">
    <property type="entry name" value="XTH"/>
</dbReference>
<evidence type="ECO:0000256" key="6">
    <source>
        <dbReference type="ARBA" id="ARBA00038488"/>
    </source>
</evidence>
<dbReference type="PIRSF" id="PIRSF005604">
    <property type="entry name" value="XET"/>
    <property type="match status" value="1"/>
</dbReference>
<evidence type="ECO:0000259" key="10">
    <source>
        <dbReference type="PROSITE" id="PS51762"/>
    </source>
</evidence>
<evidence type="ECO:0000256" key="5">
    <source>
        <dbReference type="ARBA" id="ARBA00023295"/>
    </source>
</evidence>
<dbReference type="PANTHER" id="PTHR31062">
    <property type="entry name" value="XYLOGLUCAN ENDOTRANSGLUCOSYLASE/HYDROLASE PROTEIN 8-RELATED"/>
    <property type="match status" value="1"/>
</dbReference>
<comment type="subcellular location">
    <subcellularLocation>
        <location evidence="9">Secreted</location>
        <location evidence="9">Cell wall</location>
    </subcellularLocation>
    <subcellularLocation>
        <location evidence="9">Secreted</location>
        <location evidence="9">Extracellular space</location>
        <location evidence="9">Apoplast</location>
    </subcellularLocation>
</comment>
<dbReference type="GO" id="GO:0016762">
    <property type="term" value="F:xyloglucan:xyloglucosyl transferase activity"/>
    <property type="evidence" value="ECO:0007669"/>
    <property type="project" value="UniProtKB-EC"/>
</dbReference>
<evidence type="ECO:0000256" key="2">
    <source>
        <dbReference type="ARBA" id="ARBA00022801"/>
    </source>
</evidence>
<organism evidence="11 12">
    <name type="scientific">Solanum stoloniferum</name>
    <dbReference type="NCBI Taxonomy" id="62892"/>
    <lineage>
        <taxon>Eukaryota</taxon>
        <taxon>Viridiplantae</taxon>
        <taxon>Streptophyta</taxon>
        <taxon>Embryophyta</taxon>
        <taxon>Tracheophyta</taxon>
        <taxon>Spermatophyta</taxon>
        <taxon>Magnoliopsida</taxon>
        <taxon>eudicotyledons</taxon>
        <taxon>Gunneridae</taxon>
        <taxon>Pentapetalae</taxon>
        <taxon>asterids</taxon>
        <taxon>lamiids</taxon>
        <taxon>Solanales</taxon>
        <taxon>Solanaceae</taxon>
        <taxon>Solanoideae</taxon>
        <taxon>Solaneae</taxon>
        <taxon>Solanum</taxon>
    </lineage>
</organism>
<dbReference type="Proteomes" id="UP001627284">
    <property type="component" value="Unassembled WGS sequence"/>
</dbReference>
<comment type="PTM">
    <text evidence="9">Contains at least one intrachain disulfide bond essential for its enzymatic activity.</text>
</comment>
<feature type="non-terminal residue" evidence="11">
    <location>
        <position position="1"/>
    </location>
</feature>
<gene>
    <name evidence="11" type="ORF">AABB24_024468</name>
</gene>
<dbReference type="InterPro" id="IPR044791">
    <property type="entry name" value="Beta-glucanase/XTH"/>
</dbReference>